<evidence type="ECO:0000256" key="1">
    <source>
        <dbReference type="SAM" id="MobiDB-lite"/>
    </source>
</evidence>
<dbReference type="RefSeq" id="WP_138445974.1">
    <property type="nucleotide sequence ID" value="NZ_VBUT01000001.1"/>
</dbReference>
<evidence type="ECO:0000313" key="3">
    <source>
        <dbReference type="Proteomes" id="UP000306378"/>
    </source>
</evidence>
<dbReference type="EMBL" id="VBUT01000001">
    <property type="protein sequence ID" value="TLF82339.1"/>
    <property type="molecule type" value="Genomic_DNA"/>
</dbReference>
<protein>
    <submittedName>
        <fullName evidence="2">Uncharacterized protein</fullName>
    </submittedName>
</protein>
<evidence type="ECO:0000313" key="2">
    <source>
        <dbReference type="EMBL" id="TLF82339.1"/>
    </source>
</evidence>
<name>A0A5R8NZH2_9NOCA</name>
<accession>A0A5R8NZH2</accession>
<dbReference type="AlphaFoldDB" id="A0A5R8NZH2"/>
<gene>
    <name evidence="2" type="ORF">FEK34_00905</name>
</gene>
<reference evidence="2 3" key="1">
    <citation type="submission" date="2019-05" db="EMBL/GenBank/DDBJ databases">
        <title>Genomes sequences of two Nocardia cyriacigeorgica environmental isolates, type strains Nocardia asteroides ATCC 19247 and Nocardia cyriacigeorgica DSM 44484.</title>
        <authorList>
            <person name="Vautrin F."/>
            <person name="Bergeron E."/>
            <person name="Dubost A."/>
            <person name="Abrouk D."/>
            <person name="Rodriguez Nava V."/>
            <person name="Pujic P."/>
        </authorList>
    </citation>
    <scope>NUCLEOTIDE SEQUENCE [LARGE SCALE GENOMIC DNA]</scope>
    <source>
        <strain evidence="2 3">EML 446</strain>
    </source>
</reference>
<feature type="region of interest" description="Disordered" evidence="1">
    <location>
        <begin position="1"/>
        <end position="32"/>
    </location>
</feature>
<comment type="caution">
    <text evidence="2">The sequence shown here is derived from an EMBL/GenBank/DDBJ whole genome shotgun (WGS) entry which is preliminary data.</text>
</comment>
<organism evidence="2 3">
    <name type="scientific">Nocardia cyriacigeorgica</name>
    <dbReference type="NCBI Taxonomy" id="135487"/>
    <lineage>
        <taxon>Bacteria</taxon>
        <taxon>Bacillati</taxon>
        <taxon>Actinomycetota</taxon>
        <taxon>Actinomycetes</taxon>
        <taxon>Mycobacteriales</taxon>
        <taxon>Nocardiaceae</taxon>
        <taxon>Nocardia</taxon>
    </lineage>
</organism>
<sequence length="66" mass="7150">MFSTQMKRMGGGLGRSIARGPFSARKASSGQREAIIRTGTGVQRAMIAGCPVRPMSLSRVVEKNRR</sequence>
<dbReference type="Proteomes" id="UP000306378">
    <property type="component" value="Unassembled WGS sequence"/>
</dbReference>
<proteinExistence type="predicted"/>